<dbReference type="PROSITE" id="PS00659">
    <property type="entry name" value="GLYCOSYL_HYDROL_F5"/>
    <property type="match status" value="1"/>
</dbReference>
<dbReference type="InterPro" id="IPR017853">
    <property type="entry name" value="GH"/>
</dbReference>
<sequence length="601" mass="68861">MDDDLYEVYSPEEETSVLQENYVRDIRKVFKTLTHACNSLPKTLPRIHSRKQRNPQTTAQRLAISLKRWAEKWLNLVEVRLEDFLVACVKDKNCERYFHKVIKMLVDILEEYQFYLDKNTSSLLQEFQQYKNSPSMDTMNYIQRASLMIGDSFAIIEFDEDKIVQKVPKTFLSSAFGTSLIQDGWREAKTQKDKFLKIASALSPALFRVGGSGANFLTYDPLSSFETISINSNSPQVDPLGVQHHKGYSTRKKNNRNRSGRRMARDTPKRLLKGVRNQYMIETNELTMDVDHSFDFKEICEVQNEVGKVFTNFTMTIGQLDWPLIWDLNQFWRDPNGDWDPTNAKLIIDDPYSSDVPIIWQIGNEPNNYNHHFNWSIKPEEAVKDYKCLNEILQPSNSNSNKPLIIGPDVTRPRLNSEEYDENAETATAWGGGAPELSPSFASCFPWLDKLGSAALGGISVVFRQTLYGGCYALIDDQLNPYPNYWVSVLHKKIMGQEVLLPRVRAIVILILNLSNEKEIVQLIGETLKSSPKYLYELSAPNGNLLSRNILLNKKMLNLNDDGSLPDFEPVLVQTEDLLVPPLTITFWVLPEAEYQACSKE</sequence>
<evidence type="ECO:0000256" key="1">
    <source>
        <dbReference type="ARBA" id="ARBA00022801"/>
    </source>
</evidence>
<dbReference type="Proteomes" id="UP000326759">
    <property type="component" value="Unassembled WGS sequence"/>
</dbReference>
<dbReference type="InterPro" id="IPR018087">
    <property type="entry name" value="Glyco_hydro_5_CS"/>
</dbReference>
<evidence type="ECO:0000313" key="4">
    <source>
        <dbReference type="EMBL" id="KAB7507614.1"/>
    </source>
</evidence>
<dbReference type="OrthoDB" id="726732at2759"/>
<dbReference type="GO" id="GO:0031012">
    <property type="term" value="C:extracellular matrix"/>
    <property type="evidence" value="ECO:0007669"/>
    <property type="project" value="TreeGrafter"/>
</dbReference>
<evidence type="ECO:0000256" key="3">
    <source>
        <dbReference type="SAM" id="MobiDB-lite"/>
    </source>
</evidence>
<dbReference type="AlphaFoldDB" id="A0A5N5TN54"/>
<gene>
    <name evidence="4" type="primary">Hpse</name>
    <name evidence="4" type="ORF">Anas_04474</name>
</gene>
<accession>A0A5N5TN54</accession>
<evidence type="ECO:0000313" key="5">
    <source>
        <dbReference type="Proteomes" id="UP000326759"/>
    </source>
</evidence>
<comment type="caution">
    <text evidence="4">The sequence shown here is derived from an EMBL/GenBank/DDBJ whole genome shotgun (WGS) entry which is preliminary data.</text>
</comment>
<organism evidence="4 5">
    <name type="scientific">Armadillidium nasatum</name>
    <dbReference type="NCBI Taxonomy" id="96803"/>
    <lineage>
        <taxon>Eukaryota</taxon>
        <taxon>Metazoa</taxon>
        <taxon>Ecdysozoa</taxon>
        <taxon>Arthropoda</taxon>
        <taxon>Crustacea</taxon>
        <taxon>Multicrustacea</taxon>
        <taxon>Malacostraca</taxon>
        <taxon>Eumalacostraca</taxon>
        <taxon>Peracarida</taxon>
        <taxon>Isopoda</taxon>
        <taxon>Oniscidea</taxon>
        <taxon>Crinocheta</taxon>
        <taxon>Armadillidiidae</taxon>
        <taxon>Armadillidium</taxon>
    </lineage>
</organism>
<dbReference type="Gene3D" id="3.20.20.80">
    <property type="entry name" value="Glycosidases"/>
    <property type="match status" value="2"/>
</dbReference>
<reference evidence="4 5" key="1">
    <citation type="journal article" date="2019" name="PLoS Biol.">
        <title>Sex chromosomes control vertical transmission of feminizing Wolbachia symbionts in an isopod.</title>
        <authorList>
            <person name="Becking T."/>
            <person name="Chebbi M.A."/>
            <person name="Giraud I."/>
            <person name="Moumen B."/>
            <person name="Laverre T."/>
            <person name="Caubet Y."/>
            <person name="Peccoud J."/>
            <person name="Gilbert C."/>
            <person name="Cordaux R."/>
        </authorList>
    </citation>
    <scope>NUCLEOTIDE SEQUENCE [LARGE SCALE GENOMIC DNA]</scope>
    <source>
        <strain evidence="4">ANa2</strain>
        <tissue evidence="4">Whole body excluding digestive tract and cuticle</tissue>
    </source>
</reference>
<dbReference type="PANTHER" id="PTHR46145">
    <property type="entry name" value="HEPARANASE"/>
    <property type="match status" value="1"/>
</dbReference>
<dbReference type="GO" id="GO:0005615">
    <property type="term" value="C:extracellular space"/>
    <property type="evidence" value="ECO:0007669"/>
    <property type="project" value="TreeGrafter"/>
</dbReference>
<name>A0A5N5TN54_9CRUS</name>
<proteinExistence type="predicted"/>
<feature type="compositionally biased region" description="Basic residues" evidence="3">
    <location>
        <begin position="243"/>
        <end position="262"/>
    </location>
</feature>
<dbReference type="EMBL" id="SEYY01000284">
    <property type="protein sequence ID" value="KAB7507614.1"/>
    <property type="molecule type" value="Genomic_DNA"/>
</dbReference>
<keyword evidence="2" id="KW-0326">Glycosidase</keyword>
<dbReference type="SUPFAM" id="SSF51445">
    <property type="entry name" value="(Trans)glycosidases"/>
    <property type="match status" value="1"/>
</dbReference>
<evidence type="ECO:0000256" key="2">
    <source>
        <dbReference type="ARBA" id="ARBA00023295"/>
    </source>
</evidence>
<keyword evidence="5" id="KW-1185">Reference proteome</keyword>
<keyword evidence="1" id="KW-0378">Hydrolase</keyword>
<dbReference type="GO" id="GO:0004553">
    <property type="term" value="F:hydrolase activity, hydrolyzing O-glycosyl compounds"/>
    <property type="evidence" value="ECO:0007669"/>
    <property type="project" value="InterPro"/>
</dbReference>
<feature type="region of interest" description="Disordered" evidence="3">
    <location>
        <begin position="239"/>
        <end position="266"/>
    </location>
</feature>
<dbReference type="PANTHER" id="PTHR46145:SF4">
    <property type="entry name" value="HEPARANASE"/>
    <property type="match status" value="1"/>
</dbReference>
<protein>
    <submittedName>
        <fullName evidence="4">Heparanase</fullName>
    </submittedName>
</protein>
<dbReference type="GO" id="GO:0005975">
    <property type="term" value="P:carbohydrate metabolic process"/>
    <property type="evidence" value="ECO:0007669"/>
    <property type="project" value="InterPro"/>
</dbReference>